<evidence type="ECO:0000256" key="3">
    <source>
        <dbReference type="ARBA" id="ARBA00022604"/>
    </source>
</evidence>
<organism evidence="4 5">
    <name type="scientific">Rubroshorea leprosula</name>
    <dbReference type="NCBI Taxonomy" id="152421"/>
    <lineage>
        <taxon>Eukaryota</taxon>
        <taxon>Viridiplantae</taxon>
        <taxon>Streptophyta</taxon>
        <taxon>Embryophyta</taxon>
        <taxon>Tracheophyta</taxon>
        <taxon>Spermatophyta</taxon>
        <taxon>Magnoliopsida</taxon>
        <taxon>eudicotyledons</taxon>
        <taxon>Gunneridae</taxon>
        <taxon>Pentapetalae</taxon>
        <taxon>rosids</taxon>
        <taxon>malvids</taxon>
        <taxon>Malvales</taxon>
        <taxon>Dipterocarpaceae</taxon>
        <taxon>Rubroshorea</taxon>
    </lineage>
</organism>
<comment type="caution">
    <text evidence="4">The sequence shown here is derived from an EMBL/GenBank/DDBJ whole genome shotgun (WGS) entry which is preliminary data.</text>
</comment>
<keyword evidence="5" id="KW-1185">Reference proteome</keyword>
<name>A0AAV5KQ75_9ROSI</name>
<sequence length="142" mass="16198">MMESERVGVSRTKAILRQLQCRAQNHLAHAPFSGKIHKQHEEISKEELLTGELSDGSWHGHLGPEHVPKGSLAVYVGQEQRRFVIPMSYLSVPEFKVLMDKSAEEFGYDQEGGLQIACEEKDFEDILARCVMYKNKKNKKKV</sequence>
<comment type="similarity">
    <text evidence="1">Belongs to the ARG7 family.</text>
</comment>
<accession>A0AAV5KQ75</accession>
<dbReference type="EMBL" id="BPVZ01000073">
    <property type="protein sequence ID" value="GKV26762.1"/>
    <property type="molecule type" value="Genomic_DNA"/>
</dbReference>
<dbReference type="Proteomes" id="UP001054252">
    <property type="component" value="Unassembled WGS sequence"/>
</dbReference>
<evidence type="ECO:0000313" key="5">
    <source>
        <dbReference type="Proteomes" id="UP001054252"/>
    </source>
</evidence>
<reference evidence="4 5" key="1">
    <citation type="journal article" date="2021" name="Commun. Biol.">
        <title>The genome of Shorea leprosula (Dipterocarpaceae) highlights the ecological relevance of drought in aseasonal tropical rainforests.</title>
        <authorList>
            <person name="Ng K.K.S."/>
            <person name="Kobayashi M.J."/>
            <person name="Fawcett J.A."/>
            <person name="Hatakeyama M."/>
            <person name="Paape T."/>
            <person name="Ng C.H."/>
            <person name="Ang C.C."/>
            <person name="Tnah L.H."/>
            <person name="Lee C.T."/>
            <person name="Nishiyama T."/>
            <person name="Sese J."/>
            <person name="O'Brien M.J."/>
            <person name="Copetti D."/>
            <person name="Mohd Noor M.I."/>
            <person name="Ong R.C."/>
            <person name="Putra M."/>
            <person name="Sireger I.Z."/>
            <person name="Indrioko S."/>
            <person name="Kosugi Y."/>
            <person name="Izuno A."/>
            <person name="Isagi Y."/>
            <person name="Lee S.L."/>
            <person name="Shimizu K.K."/>
        </authorList>
    </citation>
    <scope>NUCLEOTIDE SEQUENCE [LARGE SCALE GENOMIC DNA]</scope>
    <source>
        <strain evidence="4">214</strain>
    </source>
</reference>
<protein>
    <submittedName>
        <fullName evidence="4">Uncharacterized protein</fullName>
    </submittedName>
</protein>
<dbReference type="PANTHER" id="PTHR31374">
    <property type="entry name" value="AUXIN-INDUCED PROTEIN-LIKE-RELATED"/>
    <property type="match status" value="1"/>
</dbReference>
<proteinExistence type="inferred from homology"/>
<dbReference type="InterPro" id="IPR003676">
    <property type="entry name" value="SAUR_fam"/>
</dbReference>
<dbReference type="PANTHER" id="PTHR31374:SF139">
    <property type="entry name" value="OS02G0143300 PROTEIN"/>
    <property type="match status" value="1"/>
</dbReference>
<evidence type="ECO:0000256" key="1">
    <source>
        <dbReference type="ARBA" id="ARBA00006974"/>
    </source>
</evidence>
<gene>
    <name evidence="4" type="ORF">SLEP1_g36000</name>
</gene>
<keyword evidence="3" id="KW-0341">Growth regulation</keyword>
<dbReference type="Pfam" id="PF02519">
    <property type="entry name" value="Auxin_inducible"/>
    <property type="match status" value="1"/>
</dbReference>
<evidence type="ECO:0000313" key="4">
    <source>
        <dbReference type="EMBL" id="GKV26762.1"/>
    </source>
</evidence>
<evidence type="ECO:0000256" key="2">
    <source>
        <dbReference type="ARBA" id="ARBA00022473"/>
    </source>
</evidence>
<dbReference type="GO" id="GO:0009733">
    <property type="term" value="P:response to auxin"/>
    <property type="evidence" value="ECO:0007669"/>
    <property type="project" value="InterPro"/>
</dbReference>
<dbReference type="AlphaFoldDB" id="A0AAV5KQ75"/>
<keyword evidence="2" id="KW-0217">Developmental protein</keyword>